<dbReference type="EMBL" id="JACEGQ020000007">
    <property type="protein sequence ID" value="KAH8502573.1"/>
    <property type="molecule type" value="Genomic_DNA"/>
</dbReference>
<proteinExistence type="predicted"/>
<organism evidence="1 2">
    <name type="scientific">Populus deltoides</name>
    <name type="common">Eastern poplar</name>
    <name type="synonym">Eastern cottonwood</name>
    <dbReference type="NCBI Taxonomy" id="3696"/>
    <lineage>
        <taxon>Eukaryota</taxon>
        <taxon>Viridiplantae</taxon>
        <taxon>Streptophyta</taxon>
        <taxon>Embryophyta</taxon>
        <taxon>Tracheophyta</taxon>
        <taxon>Spermatophyta</taxon>
        <taxon>Magnoliopsida</taxon>
        <taxon>eudicotyledons</taxon>
        <taxon>Gunneridae</taxon>
        <taxon>Pentapetalae</taxon>
        <taxon>rosids</taxon>
        <taxon>fabids</taxon>
        <taxon>Malpighiales</taxon>
        <taxon>Salicaceae</taxon>
        <taxon>Saliceae</taxon>
        <taxon>Populus</taxon>
    </lineage>
</organism>
<dbReference type="AlphaFoldDB" id="A0A8T2YBM8"/>
<dbReference type="Proteomes" id="UP000807159">
    <property type="component" value="Chromosome 7"/>
</dbReference>
<accession>A0A8T2YBM8</accession>
<sequence length="198" mass="22569">MLAFFKLFPSNTSTGPESVDMYEVKESLLSLNSLEFAETCAFQNAGNGFWLTKSSRLDISSSDFTAQRMGTLSTELLKEVTVGISGPSDITTISNSCHLWHNNIRTIEARKNSLQILHIKKRVFNLREGSRAYALQNLMNEITNKPDENKSLLQMKLSHISELSFYIHYKDIQVQVLTGWKLTMKKNNEVFYLVQSFS</sequence>
<reference evidence="1" key="1">
    <citation type="journal article" date="2021" name="J. Hered.">
        <title>Genome Assembly of Salicaceae Populus deltoides (Eastern Cottonwood) I-69 Based on Nanopore Sequencing and Hi-C Technologies.</title>
        <authorList>
            <person name="Bai S."/>
            <person name="Wu H."/>
            <person name="Zhang J."/>
            <person name="Pan Z."/>
            <person name="Zhao W."/>
            <person name="Li Z."/>
            <person name="Tong C."/>
        </authorList>
    </citation>
    <scope>NUCLEOTIDE SEQUENCE</scope>
    <source>
        <tissue evidence="1">Leaf</tissue>
    </source>
</reference>
<gene>
    <name evidence="1" type="ORF">H0E87_014036</name>
</gene>
<name>A0A8T2YBM8_POPDE</name>
<evidence type="ECO:0000313" key="2">
    <source>
        <dbReference type="Proteomes" id="UP000807159"/>
    </source>
</evidence>
<protein>
    <submittedName>
        <fullName evidence="1">Uncharacterized protein</fullName>
    </submittedName>
</protein>
<evidence type="ECO:0000313" key="1">
    <source>
        <dbReference type="EMBL" id="KAH8502573.1"/>
    </source>
</evidence>
<comment type="caution">
    <text evidence="1">The sequence shown here is derived from an EMBL/GenBank/DDBJ whole genome shotgun (WGS) entry which is preliminary data.</text>
</comment>
<keyword evidence="2" id="KW-1185">Reference proteome</keyword>